<name>A0A562MBQ9_9SPHI</name>
<sequence length="115" mass="13264">MLLPIVFFCMFITGKINKDVFSHAAYKNASKPSIASSQSHFDFYLGSIEECSFELSYDQHLAYAVRLCALGLILPIFLLFTDKKSWHSFYELQNKYLSNSLPDKCILYHSFKIFG</sequence>
<evidence type="ECO:0000313" key="2">
    <source>
        <dbReference type="EMBL" id="TWI17359.1"/>
    </source>
</evidence>
<proteinExistence type="predicted"/>
<accession>A0A562MBQ9</accession>
<evidence type="ECO:0000256" key="1">
    <source>
        <dbReference type="SAM" id="Phobius"/>
    </source>
</evidence>
<keyword evidence="1" id="KW-0472">Membrane</keyword>
<dbReference type="EMBL" id="VLKR01000022">
    <property type="protein sequence ID" value="TWI17359.1"/>
    <property type="molecule type" value="Genomic_DNA"/>
</dbReference>
<feature type="transmembrane region" description="Helical" evidence="1">
    <location>
        <begin position="61"/>
        <end position="80"/>
    </location>
</feature>
<reference evidence="2 3" key="1">
    <citation type="journal article" date="2015" name="Stand. Genomic Sci.">
        <title>Genomic Encyclopedia of Bacterial and Archaeal Type Strains, Phase III: the genomes of soil and plant-associated and newly described type strains.</title>
        <authorList>
            <person name="Whitman W.B."/>
            <person name="Woyke T."/>
            <person name="Klenk H.P."/>
            <person name="Zhou Y."/>
            <person name="Lilburn T.G."/>
            <person name="Beck B.J."/>
            <person name="De Vos P."/>
            <person name="Vandamme P."/>
            <person name="Eisen J.A."/>
            <person name="Garrity G."/>
            <person name="Hugenholtz P."/>
            <person name="Kyrpides N.C."/>
        </authorList>
    </citation>
    <scope>NUCLEOTIDE SEQUENCE [LARGE SCALE GENOMIC DNA]</scope>
    <source>
        <strain evidence="2 3">CGMCC 1.6855</strain>
    </source>
</reference>
<keyword evidence="1" id="KW-1133">Transmembrane helix</keyword>
<organism evidence="2 3">
    <name type="scientific">Sphingobacterium siyangense</name>
    <dbReference type="NCBI Taxonomy" id="459529"/>
    <lineage>
        <taxon>Bacteria</taxon>
        <taxon>Pseudomonadati</taxon>
        <taxon>Bacteroidota</taxon>
        <taxon>Sphingobacteriia</taxon>
        <taxon>Sphingobacteriales</taxon>
        <taxon>Sphingobacteriaceae</taxon>
        <taxon>Sphingobacterium</taxon>
    </lineage>
</organism>
<dbReference type="Proteomes" id="UP000315908">
    <property type="component" value="Unassembled WGS sequence"/>
</dbReference>
<evidence type="ECO:0000313" key="3">
    <source>
        <dbReference type="Proteomes" id="UP000315908"/>
    </source>
</evidence>
<gene>
    <name evidence="2" type="ORF">IQ31_03801</name>
</gene>
<dbReference type="AlphaFoldDB" id="A0A562MBQ9"/>
<protein>
    <submittedName>
        <fullName evidence="2">Uncharacterized protein</fullName>
    </submittedName>
</protein>
<comment type="caution">
    <text evidence="2">The sequence shown here is derived from an EMBL/GenBank/DDBJ whole genome shotgun (WGS) entry which is preliminary data.</text>
</comment>
<keyword evidence="1" id="KW-0812">Transmembrane</keyword>